<proteinExistence type="predicted"/>
<evidence type="ECO:0000313" key="2">
    <source>
        <dbReference type="EMBL" id="MDN5205303.1"/>
    </source>
</evidence>
<keyword evidence="3" id="KW-1185">Reference proteome</keyword>
<protein>
    <recommendedName>
        <fullName evidence="1">ABM domain-containing protein</fullName>
    </recommendedName>
</protein>
<dbReference type="SUPFAM" id="SSF54909">
    <property type="entry name" value="Dimeric alpha+beta barrel"/>
    <property type="match status" value="1"/>
</dbReference>
<gene>
    <name evidence="2" type="ORF">QQ008_28220</name>
</gene>
<comment type="caution">
    <text evidence="2">The sequence shown here is derived from an EMBL/GenBank/DDBJ whole genome shotgun (WGS) entry which is preliminary data.</text>
</comment>
<dbReference type="RefSeq" id="WP_346755325.1">
    <property type="nucleotide sequence ID" value="NZ_JAUJEA010000016.1"/>
</dbReference>
<dbReference type="EMBL" id="JAUJEA010000016">
    <property type="protein sequence ID" value="MDN5205303.1"/>
    <property type="molecule type" value="Genomic_DNA"/>
</dbReference>
<dbReference type="Pfam" id="PF03992">
    <property type="entry name" value="ABM"/>
    <property type="match status" value="1"/>
</dbReference>
<accession>A0ABT8KY78</accession>
<dbReference type="InterPro" id="IPR007138">
    <property type="entry name" value="ABM_dom"/>
</dbReference>
<organism evidence="2 3">
    <name type="scientific">Splendidivirga corallicola</name>
    <dbReference type="NCBI Taxonomy" id="3051826"/>
    <lineage>
        <taxon>Bacteria</taxon>
        <taxon>Pseudomonadati</taxon>
        <taxon>Bacteroidota</taxon>
        <taxon>Cytophagia</taxon>
        <taxon>Cytophagales</taxon>
        <taxon>Splendidivirgaceae</taxon>
        <taxon>Splendidivirga</taxon>
    </lineage>
</organism>
<sequence length="99" mass="11647">MFVAIWKYEVDLNRLEQFEELYGQKGKWVALFKKATGYINTELVKDTSSKNVYISLDKWESQALYEQFYEENKSTIDSIDKEGDELTLSETNIGWFNAL</sequence>
<dbReference type="InterPro" id="IPR011008">
    <property type="entry name" value="Dimeric_a/b-barrel"/>
</dbReference>
<dbReference type="Proteomes" id="UP001172082">
    <property type="component" value="Unassembled WGS sequence"/>
</dbReference>
<evidence type="ECO:0000259" key="1">
    <source>
        <dbReference type="Pfam" id="PF03992"/>
    </source>
</evidence>
<name>A0ABT8KY78_9BACT</name>
<reference evidence="2" key="1">
    <citation type="submission" date="2023-06" db="EMBL/GenBank/DDBJ databases">
        <title>Genomic of Parafulvivirga corallium.</title>
        <authorList>
            <person name="Wang G."/>
        </authorList>
    </citation>
    <scope>NUCLEOTIDE SEQUENCE</scope>
    <source>
        <strain evidence="2">BMA10</strain>
    </source>
</reference>
<dbReference type="Gene3D" id="3.30.70.100">
    <property type="match status" value="1"/>
</dbReference>
<feature type="domain" description="ABM" evidence="1">
    <location>
        <begin position="1"/>
        <end position="68"/>
    </location>
</feature>
<evidence type="ECO:0000313" key="3">
    <source>
        <dbReference type="Proteomes" id="UP001172082"/>
    </source>
</evidence>